<dbReference type="AlphaFoldDB" id="A0A368MYQ4"/>
<evidence type="ECO:0000259" key="1">
    <source>
        <dbReference type="Pfam" id="PF12728"/>
    </source>
</evidence>
<gene>
    <name evidence="2" type="ORF">DQ356_08965</name>
</gene>
<dbReference type="RefSeq" id="WP_114304148.1">
    <property type="nucleotide sequence ID" value="NZ_QPIE01000006.1"/>
</dbReference>
<proteinExistence type="predicted"/>
<reference evidence="2 3" key="1">
    <citation type="submission" date="2018-07" db="EMBL/GenBank/DDBJ databases">
        <title>Chryseobacterium lacus sp. nov., isolated from lake water.</title>
        <authorList>
            <person name="Li C.-M."/>
        </authorList>
    </citation>
    <scope>NUCLEOTIDE SEQUENCE [LARGE SCALE GENOMIC DNA]</scope>
    <source>
        <strain evidence="2 3">YLOS41</strain>
    </source>
</reference>
<sequence>MNLSFEQLPEAVTNLTKEVSELKQLLISKEQHSAEQPEKFLTIQQAAAFLSLSVPTIYSKVSKRELPFMKQGKRLYFSLTELTEYLKNGKKKTFAEIEAEAELYLSNNKKSAAL</sequence>
<feature type="domain" description="Helix-turn-helix" evidence="1">
    <location>
        <begin position="40"/>
        <end position="88"/>
    </location>
</feature>
<comment type="caution">
    <text evidence="2">The sequence shown here is derived from an EMBL/GenBank/DDBJ whole genome shotgun (WGS) entry which is preliminary data.</text>
</comment>
<keyword evidence="2" id="KW-0238">DNA-binding</keyword>
<dbReference type="Proteomes" id="UP000252172">
    <property type="component" value="Unassembled WGS sequence"/>
</dbReference>
<dbReference type="OrthoDB" id="597977at2"/>
<dbReference type="Pfam" id="PF12728">
    <property type="entry name" value="HTH_17"/>
    <property type="match status" value="1"/>
</dbReference>
<evidence type="ECO:0000313" key="2">
    <source>
        <dbReference type="EMBL" id="RCU42455.1"/>
    </source>
</evidence>
<name>A0A368MYQ4_9FLAO</name>
<organism evidence="2 3">
    <name type="scientific">Chryseobacterium lacus</name>
    <dbReference type="NCBI Taxonomy" id="2058346"/>
    <lineage>
        <taxon>Bacteria</taxon>
        <taxon>Pseudomonadati</taxon>
        <taxon>Bacteroidota</taxon>
        <taxon>Flavobacteriia</taxon>
        <taxon>Flavobacteriales</taxon>
        <taxon>Weeksellaceae</taxon>
        <taxon>Chryseobacterium group</taxon>
        <taxon>Chryseobacterium</taxon>
    </lineage>
</organism>
<keyword evidence="3" id="KW-1185">Reference proteome</keyword>
<dbReference type="GO" id="GO:0003677">
    <property type="term" value="F:DNA binding"/>
    <property type="evidence" value="ECO:0007669"/>
    <property type="project" value="UniProtKB-KW"/>
</dbReference>
<evidence type="ECO:0000313" key="3">
    <source>
        <dbReference type="Proteomes" id="UP000252172"/>
    </source>
</evidence>
<accession>A0A368MYQ4</accession>
<dbReference type="InterPro" id="IPR010093">
    <property type="entry name" value="SinI_DNA-bd"/>
</dbReference>
<dbReference type="EMBL" id="QPIE01000006">
    <property type="protein sequence ID" value="RCU42455.1"/>
    <property type="molecule type" value="Genomic_DNA"/>
</dbReference>
<dbReference type="NCBIfam" id="TIGR01764">
    <property type="entry name" value="excise"/>
    <property type="match status" value="1"/>
</dbReference>
<dbReference type="InterPro" id="IPR041657">
    <property type="entry name" value="HTH_17"/>
</dbReference>
<protein>
    <submittedName>
        <fullName evidence="2">DNA-binding protein</fullName>
    </submittedName>
</protein>